<dbReference type="EMBL" id="CABVLU010000002">
    <property type="protein sequence ID" value="VVT48835.1"/>
    <property type="molecule type" value="Genomic_DNA"/>
</dbReference>
<feature type="transmembrane region" description="Helical" evidence="11">
    <location>
        <begin position="419"/>
        <end position="438"/>
    </location>
</feature>
<gene>
    <name evidence="13" type="ORF">SAPINGB_P001975</name>
</gene>
<dbReference type="PANTHER" id="PTHR12413">
    <property type="entry name" value="DOLICHYL GLYCOSYLTRANSFERASE"/>
    <property type="match status" value="1"/>
</dbReference>
<feature type="transmembrane region" description="Helical" evidence="11">
    <location>
        <begin position="510"/>
        <end position="527"/>
    </location>
</feature>
<evidence type="ECO:0000256" key="11">
    <source>
        <dbReference type="RuleBase" id="RU363110"/>
    </source>
</evidence>
<evidence type="ECO:0000256" key="5">
    <source>
        <dbReference type="ARBA" id="ARBA00022679"/>
    </source>
</evidence>
<dbReference type="OrthoDB" id="1689333at2759"/>
<dbReference type="Pfam" id="PF03155">
    <property type="entry name" value="Alg6_Alg8"/>
    <property type="match status" value="1"/>
</dbReference>
<dbReference type="GO" id="GO:0006487">
    <property type="term" value="P:protein N-linked glycosylation"/>
    <property type="evidence" value="ECO:0007669"/>
    <property type="project" value="TreeGrafter"/>
</dbReference>
<keyword evidence="4 11" id="KW-0328">Glycosyltransferase</keyword>
<keyword evidence="6 11" id="KW-0812">Transmembrane</keyword>
<feature type="compositionally biased region" description="Polar residues" evidence="12">
    <location>
        <begin position="19"/>
        <end position="29"/>
    </location>
</feature>
<comment type="pathway">
    <text evidence="2 11">Protein modification; protein glycosylation.</text>
</comment>
<reference evidence="13 14" key="1">
    <citation type="submission" date="2019-09" db="EMBL/GenBank/DDBJ databases">
        <authorList>
            <person name="Brejova B."/>
        </authorList>
    </citation>
    <scope>NUCLEOTIDE SEQUENCE [LARGE SCALE GENOMIC DNA]</scope>
</reference>
<evidence type="ECO:0000256" key="3">
    <source>
        <dbReference type="ARBA" id="ARBA00008715"/>
    </source>
</evidence>
<dbReference type="UniPathway" id="UPA00378"/>
<sequence length="607" mass="68481">MVNDPKPALRNRKTAGGSAKNQSPVSLSPSLEARARKPPSAQAAAAALASHATQQQQRPLTLTNIFIAGAFLKILLFCAYHSTDFEVHRNWLAITANLPLRDWYTEATSQWTLDYPPFFAYFEYYLTWFVPKVVKDDGALDIVEQGTYGWPTIVFQRTTVIITEIVLFLALQYYIDTAGEQPDDEATSYAILSPKHSDSNSDSESTDSQAATSLKRYRKLQAFSVAASIALSPGLLIIDHIHFQYNGFMYGILIFSLVAALNNKPLLSGALFAILLCFKHIYLYIAPAYFVYLLRIYVLDSPKPLSRISNSSSALYSPVWPIKGINWSNTVRLGAAVITPFFLAFAPFVYYGKIPALLSRLFPFSRGLTHAYWAPNIWAVYSFTDRILGFIKGTSIAGSTRGIVGDVNFSVLPEITPKLTFYLTLFYMILTLIPLFLWPTRHRFLASVALCGYASFLFGWHVHEKAILLVIFPLSFVALRDSRILSTFVPLTVAGYISLFPLIFTSGESLLKTGYTFVWFVMFHLSFKNLVQTRKVQRHIFLLDRAVLIYMVGFVPLMLSGFVLERVFSGKFEFAYLMSISVYCSIGVIGSWASFSWLYFFDEEIWL</sequence>
<name>A0A5E8BJI7_9ASCO</name>
<accession>A0A5E8BJI7</accession>
<feature type="transmembrane region" description="Helical" evidence="11">
    <location>
        <begin position="247"/>
        <end position="263"/>
    </location>
</feature>
<dbReference type="InterPro" id="IPR004856">
    <property type="entry name" value="Glyco_trans_ALG6/ALG8"/>
</dbReference>
<feature type="transmembrane region" description="Helical" evidence="11">
    <location>
        <begin position="574"/>
        <end position="601"/>
    </location>
</feature>
<keyword evidence="7 11" id="KW-0256">Endoplasmic reticulum</keyword>
<evidence type="ECO:0000256" key="6">
    <source>
        <dbReference type="ARBA" id="ARBA00022692"/>
    </source>
</evidence>
<feature type="transmembrane region" description="Helical" evidence="11">
    <location>
        <begin position="222"/>
        <end position="241"/>
    </location>
</feature>
<comment type="subcellular location">
    <subcellularLocation>
        <location evidence="1 11">Endoplasmic reticulum membrane</location>
        <topology evidence="1 11">Multi-pass membrane protein</topology>
    </subcellularLocation>
</comment>
<dbReference type="EC" id="2.4.1.-" evidence="11"/>
<evidence type="ECO:0000256" key="1">
    <source>
        <dbReference type="ARBA" id="ARBA00004477"/>
    </source>
</evidence>
<dbReference type="AlphaFoldDB" id="A0A5E8BJI7"/>
<keyword evidence="8 11" id="KW-1133">Transmembrane helix</keyword>
<dbReference type="RefSeq" id="XP_031852586.1">
    <property type="nucleotide sequence ID" value="XM_031996695.1"/>
</dbReference>
<evidence type="ECO:0000256" key="9">
    <source>
        <dbReference type="ARBA" id="ARBA00023136"/>
    </source>
</evidence>
<comment type="similarity">
    <text evidence="3 11">Belongs to the ALG6/ALG8 glucosyltransferase family.</text>
</comment>
<feature type="transmembrane region" description="Helical" evidence="11">
    <location>
        <begin position="270"/>
        <end position="292"/>
    </location>
</feature>
<evidence type="ECO:0000313" key="13">
    <source>
        <dbReference type="EMBL" id="VVT48835.1"/>
    </source>
</evidence>
<feature type="transmembrane region" description="Helical" evidence="11">
    <location>
        <begin position="547"/>
        <end position="568"/>
    </location>
</feature>
<feature type="transmembrane region" description="Helical" evidence="11">
    <location>
        <begin position="333"/>
        <end position="351"/>
    </location>
</feature>
<feature type="transmembrane region" description="Helical" evidence="11">
    <location>
        <begin position="484"/>
        <end position="504"/>
    </location>
</feature>
<evidence type="ECO:0000256" key="7">
    <source>
        <dbReference type="ARBA" id="ARBA00022824"/>
    </source>
</evidence>
<organism evidence="13 14">
    <name type="scientific">Magnusiomyces paraingens</name>
    <dbReference type="NCBI Taxonomy" id="2606893"/>
    <lineage>
        <taxon>Eukaryota</taxon>
        <taxon>Fungi</taxon>
        <taxon>Dikarya</taxon>
        <taxon>Ascomycota</taxon>
        <taxon>Saccharomycotina</taxon>
        <taxon>Dipodascomycetes</taxon>
        <taxon>Dipodascales</taxon>
        <taxon>Dipodascaceae</taxon>
        <taxon>Magnusiomyces</taxon>
    </lineage>
</organism>
<evidence type="ECO:0000256" key="10">
    <source>
        <dbReference type="ARBA" id="ARBA00047346"/>
    </source>
</evidence>
<feature type="transmembrane region" description="Helical" evidence="11">
    <location>
        <begin position="60"/>
        <end position="80"/>
    </location>
</feature>
<evidence type="ECO:0000256" key="2">
    <source>
        <dbReference type="ARBA" id="ARBA00004922"/>
    </source>
</evidence>
<keyword evidence="5 11" id="KW-0808">Transferase</keyword>
<comment type="catalytic activity">
    <reaction evidence="10">
        <text>an alpha-D-Glc-(1-&gt;3)-alpha-D-Man-(1-&gt;2)-alpha-D-Man-(1-&gt;2)-alpha-D-Man-(1-&gt;3)-[alpha-D-Man-(1-&gt;2)-alpha-D-Man-(1-&gt;3)-[alpha-D-Man-(1-&gt;2)-alpha-D-Man-(1-&gt;6)]-alpha-D-Man-(1-&gt;6)]-beta-D-Man-(1-&gt;4)-beta-D-GlcNAc-(1-&gt;4)-alpha-D-GlcNAc-diphospho-di-trans,poly-cis-dolichol + a di-trans,poly-cis-dolichyl beta-D-glucosyl phosphate = an alpha-D-Glc-(1-&gt;3)-alpha-D-Glc-(1-&gt;3)-alpha-D-Man-(1-&gt;2)-alpha-D-Man-(1-&gt;2)-alpha-D-Man-(1-&gt;3)-[alpha-D-Man-(1-&gt;2)-alpha-D-Man-(1-&gt;3)-[alpha-D-Man-(1-&gt;2)-alpha-D-Man-(1-&gt;6)]-alpha-D-Man-(1-&gt;6)]-beta-D-Man-(1-&gt;4)-beta-D-GlcNAc-(1-&gt;4)-alpha-D-GlcNAc-diphospho-di-trans,poly-cis-dolichol + a di-trans,poly-cis-dolichyl phosphate + H(+)</text>
        <dbReference type="Rhea" id="RHEA:31307"/>
        <dbReference type="Rhea" id="RHEA-COMP:19498"/>
        <dbReference type="Rhea" id="RHEA-COMP:19502"/>
        <dbReference type="Rhea" id="RHEA-COMP:19521"/>
        <dbReference type="Rhea" id="RHEA-COMP:19522"/>
        <dbReference type="ChEBI" id="CHEBI:15378"/>
        <dbReference type="ChEBI" id="CHEBI:57525"/>
        <dbReference type="ChEBI" id="CHEBI:57683"/>
        <dbReference type="ChEBI" id="CHEBI:132521"/>
        <dbReference type="ChEBI" id="CHEBI:132522"/>
        <dbReference type="EC" id="2.4.1.265"/>
    </reaction>
    <physiologicalReaction direction="left-to-right" evidence="10">
        <dbReference type="Rhea" id="RHEA:31308"/>
    </physiologicalReaction>
</comment>
<feature type="region of interest" description="Disordered" evidence="12">
    <location>
        <begin position="1"/>
        <end position="36"/>
    </location>
</feature>
<dbReference type="Proteomes" id="UP000398389">
    <property type="component" value="Unassembled WGS sequence"/>
</dbReference>
<evidence type="ECO:0000256" key="4">
    <source>
        <dbReference type="ARBA" id="ARBA00022676"/>
    </source>
</evidence>
<evidence type="ECO:0000256" key="12">
    <source>
        <dbReference type="SAM" id="MobiDB-lite"/>
    </source>
</evidence>
<dbReference type="GeneID" id="43580795"/>
<protein>
    <recommendedName>
        <fullName evidence="11">Alpha-1,3-glucosyltransferase</fullName>
        <ecNumber evidence="11">2.4.1.-</ecNumber>
    </recommendedName>
</protein>
<dbReference type="GO" id="GO:0042283">
    <property type="term" value="F:dolichyl pyrophosphate Glc1Man9GlcNAc2 alpha-1,3-glucosyltransferase activity"/>
    <property type="evidence" value="ECO:0007669"/>
    <property type="project" value="UniProtKB-EC"/>
</dbReference>
<dbReference type="PANTHER" id="PTHR12413:SF2">
    <property type="entry name" value="DOLICHYL PYROPHOSPHATE GLC1MAN9GLCNAC2 ALPHA-1,3-GLUCOSYLTRANSFERASE-RELATED"/>
    <property type="match status" value="1"/>
</dbReference>
<keyword evidence="9 11" id="KW-0472">Membrane</keyword>
<proteinExistence type="inferred from homology"/>
<evidence type="ECO:0000313" key="14">
    <source>
        <dbReference type="Proteomes" id="UP000398389"/>
    </source>
</evidence>
<keyword evidence="14" id="KW-1185">Reference proteome</keyword>
<evidence type="ECO:0000256" key="8">
    <source>
        <dbReference type="ARBA" id="ARBA00022989"/>
    </source>
</evidence>
<dbReference type="GO" id="GO:0005789">
    <property type="term" value="C:endoplasmic reticulum membrane"/>
    <property type="evidence" value="ECO:0007669"/>
    <property type="project" value="UniProtKB-SubCell"/>
</dbReference>